<gene>
    <name evidence="1" type="ORF">M595_1283</name>
</gene>
<dbReference type="OrthoDB" id="426136at2"/>
<evidence type="ECO:0000313" key="2">
    <source>
        <dbReference type="Proteomes" id="UP000017127"/>
    </source>
</evidence>
<accession>U7QLB6</accession>
<dbReference type="EMBL" id="AUZM01000008">
    <property type="protein sequence ID" value="ERT08678.1"/>
    <property type="molecule type" value="Genomic_DNA"/>
</dbReference>
<dbReference type="Proteomes" id="UP000017127">
    <property type="component" value="Unassembled WGS sequence"/>
</dbReference>
<comment type="caution">
    <text evidence="1">The sequence shown here is derived from an EMBL/GenBank/DDBJ whole genome shotgun (WGS) entry which is preliminary data.</text>
</comment>
<evidence type="ECO:0000313" key="1">
    <source>
        <dbReference type="EMBL" id="ERT08678.1"/>
    </source>
</evidence>
<keyword evidence="2" id="KW-1185">Reference proteome</keyword>
<organism evidence="1 2">
    <name type="scientific">Lyngbya aestuarii BL J</name>
    <dbReference type="NCBI Taxonomy" id="1348334"/>
    <lineage>
        <taxon>Bacteria</taxon>
        <taxon>Bacillati</taxon>
        <taxon>Cyanobacteriota</taxon>
        <taxon>Cyanophyceae</taxon>
        <taxon>Oscillatoriophycideae</taxon>
        <taxon>Oscillatoriales</taxon>
        <taxon>Microcoleaceae</taxon>
        <taxon>Lyngbya</taxon>
    </lineage>
</organism>
<proteinExistence type="predicted"/>
<sequence>MKITQVLLAFPSDTCSKRQDHSHKIKTQLSQTFSQTFQYIIHFLANNSEPRIWQTKTRKGDLIWHIYDPKTGQNEQFTCEQDVRIWIEKQYYR</sequence>
<reference evidence="1 2" key="1">
    <citation type="journal article" date="2013" name="Front. Microbiol.">
        <title>Comparative genomic analyses of the cyanobacterium, Lyngbya aestuarii BL J, a powerful hydrogen producer.</title>
        <authorList>
            <person name="Kothari A."/>
            <person name="Vaughn M."/>
            <person name="Garcia-Pichel F."/>
        </authorList>
    </citation>
    <scope>NUCLEOTIDE SEQUENCE [LARGE SCALE GENOMIC DNA]</scope>
    <source>
        <strain evidence="1 2">BL J</strain>
    </source>
</reference>
<name>U7QLB6_9CYAN</name>
<dbReference type="RefSeq" id="WP_023065024.1">
    <property type="nucleotide sequence ID" value="NZ_AUZM01000008.1"/>
</dbReference>
<protein>
    <submittedName>
        <fullName evidence="1">Uncharacterized protein</fullName>
    </submittedName>
</protein>
<dbReference type="AlphaFoldDB" id="U7QLB6"/>